<gene>
    <name evidence="1" type="ORF">HNQ88_004519</name>
</gene>
<sequence>MARPTLFALIFFHLSLTNINAQKNIDSQKLLWIRYFLKLKLTETYQIKHEFEERTYCFPWRQHQFVSRTHLARKMNYGWNTAIGFTYFVQSLPHDPEISNFENNIELRPQLEVANKQPISSKFSIHHRYWSEFRFFEQPDHSFDFENIRIRYKLELRYALSKQLTVKAFDEIHLNIGKKITQNVFDQNRYGTSIHYMPVENFGFEIGYFNWYQQRASGIDFFNRHIIRFTIHHEIKFNNYVRTF</sequence>
<keyword evidence="2" id="KW-1185">Reference proteome</keyword>
<dbReference type="InterPro" id="IPR019619">
    <property type="entry name" value="DUF2490"/>
</dbReference>
<dbReference type="AlphaFoldDB" id="A0AAE3XRS8"/>
<accession>A0AAE3XRS8</accession>
<dbReference type="RefSeq" id="WP_309942195.1">
    <property type="nucleotide sequence ID" value="NZ_AP025306.1"/>
</dbReference>
<organism evidence="1 2">
    <name type="scientific">Aureibacter tunicatorum</name>
    <dbReference type="NCBI Taxonomy" id="866807"/>
    <lineage>
        <taxon>Bacteria</taxon>
        <taxon>Pseudomonadati</taxon>
        <taxon>Bacteroidota</taxon>
        <taxon>Cytophagia</taxon>
        <taxon>Cytophagales</taxon>
        <taxon>Persicobacteraceae</taxon>
        <taxon>Aureibacter</taxon>
    </lineage>
</organism>
<protein>
    <recommendedName>
        <fullName evidence="3">DUF2490 domain-containing protein</fullName>
    </recommendedName>
</protein>
<evidence type="ECO:0008006" key="3">
    <source>
        <dbReference type="Google" id="ProtNLM"/>
    </source>
</evidence>
<name>A0AAE3XRS8_9BACT</name>
<proteinExistence type="predicted"/>
<comment type="caution">
    <text evidence="1">The sequence shown here is derived from an EMBL/GenBank/DDBJ whole genome shotgun (WGS) entry which is preliminary data.</text>
</comment>
<reference evidence="1" key="1">
    <citation type="submission" date="2023-07" db="EMBL/GenBank/DDBJ databases">
        <title>Genomic Encyclopedia of Type Strains, Phase IV (KMG-IV): sequencing the most valuable type-strain genomes for metagenomic binning, comparative biology and taxonomic classification.</title>
        <authorList>
            <person name="Goeker M."/>
        </authorList>
    </citation>
    <scope>NUCLEOTIDE SEQUENCE</scope>
    <source>
        <strain evidence="1">DSM 26174</strain>
    </source>
</reference>
<evidence type="ECO:0000313" key="1">
    <source>
        <dbReference type="EMBL" id="MDR6241432.1"/>
    </source>
</evidence>
<dbReference type="EMBL" id="JAVDQD010000008">
    <property type="protein sequence ID" value="MDR6241432.1"/>
    <property type="molecule type" value="Genomic_DNA"/>
</dbReference>
<dbReference type="Proteomes" id="UP001185092">
    <property type="component" value="Unassembled WGS sequence"/>
</dbReference>
<dbReference type="Pfam" id="PF10677">
    <property type="entry name" value="DUF2490"/>
    <property type="match status" value="1"/>
</dbReference>
<evidence type="ECO:0000313" key="2">
    <source>
        <dbReference type="Proteomes" id="UP001185092"/>
    </source>
</evidence>